<accession>A0A8X6VUQ5</accession>
<dbReference type="Gene3D" id="1.10.340.70">
    <property type="match status" value="1"/>
</dbReference>
<proteinExistence type="predicted"/>
<dbReference type="PANTHER" id="PTHR47266">
    <property type="entry name" value="ENDONUCLEASE-RELATED"/>
    <property type="match status" value="1"/>
</dbReference>
<protein>
    <submittedName>
        <fullName evidence="2">Retrovirus-related Pol polyprotein from transposon opus</fullName>
    </submittedName>
</protein>
<keyword evidence="3" id="KW-1185">Reference proteome</keyword>
<reference evidence="2" key="1">
    <citation type="submission" date="2020-08" db="EMBL/GenBank/DDBJ databases">
        <title>Multicomponent nature underlies the extraordinary mechanical properties of spider dragline silk.</title>
        <authorList>
            <person name="Kono N."/>
            <person name="Nakamura H."/>
            <person name="Mori M."/>
            <person name="Yoshida Y."/>
            <person name="Ohtoshi R."/>
            <person name="Malay A.D."/>
            <person name="Moran D.A.P."/>
            <person name="Tomita M."/>
            <person name="Numata K."/>
            <person name="Arakawa K."/>
        </authorList>
    </citation>
    <scope>NUCLEOTIDE SEQUENCE</scope>
</reference>
<dbReference type="EMBL" id="BMAU01021361">
    <property type="protein sequence ID" value="GFY22775.1"/>
    <property type="molecule type" value="Genomic_DNA"/>
</dbReference>
<feature type="domain" description="Integrase zinc-binding" evidence="1">
    <location>
        <begin position="2"/>
        <end position="47"/>
    </location>
</feature>
<dbReference type="InterPro" id="IPR041588">
    <property type="entry name" value="Integrase_H2C2"/>
</dbReference>
<evidence type="ECO:0000313" key="3">
    <source>
        <dbReference type="Proteomes" id="UP000887159"/>
    </source>
</evidence>
<dbReference type="Proteomes" id="UP000887159">
    <property type="component" value="Unassembled WGS sequence"/>
</dbReference>
<dbReference type="InterPro" id="IPR052160">
    <property type="entry name" value="Gypsy_RT_Integrase-like"/>
</dbReference>
<dbReference type="Pfam" id="PF17921">
    <property type="entry name" value="Integrase_H2C2"/>
    <property type="match status" value="1"/>
</dbReference>
<organism evidence="2 3">
    <name type="scientific">Trichonephila clavipes</name>
    <name type="common">Golden silk orbweaver</name>
    <name type="synonym">Nephila clavipes</name>
    <dbReference type="NCBI Taxonomy" id="2585209"/>
    <lineage>
        <taxon>Eukaryota</taxon>
        <taxon>Metazoa</taxon>
        <taxon>Ecdysozoa</taxon>
        <taxon>Arthropoda</taxon>
        <taxon>Chelicerata</taxon>
        <taxon>Arachnida</taxon>
        <taxon>Araneae</taxon>
        <taxon>Araneomorphae</taxon>
        <taxon>Entelegynae</taxon>
        <taxon>Araneoidea</taxon>
        <taxon>Nephilidae</taxon>
        <taxon>Trichonephila</taxon>
    </lineage>
</organism>
<name>A0A8X6VUQ5_TRICX</name>
<gene>
    <name evidence="2" type="ORF">TNCV_2180361</name>
</gene>
<sequence>MAHESVFGAHLGAQKTIRRIKCWFYWPGMVREIKAYCSSYHDYQCRKVIRLVDKIRITPVSRLELPFQIVNVDLIGPVDPVPSQGHRYLMDQHSRQPEAVPFKSLIRVRVKH</sequence>
<comment type="caution">
    <text evidence="2">The sequence shown here is derived from an EMBL/GenBank/DDBJ whole genome shotgun (WGS) entry which is preliminary data.</text>
</comment>
<evidence type="ECO:0000259" key="1">
    <source>
        <dbReference type="Pfam" id="PF17921"/>
    </source>
</evidence>
<evidence type="ECO:0000313" key="2">
    <source>
        <dbReference type="EMBL" id="GFY22775.1"/>
    </source>
</evidence>
<dbReference type="AlphaFoldDB" id="A0A8X6VUQ5"/>